<evidence type="ECO:0000313" key="14">
    <source>
        <dbReference type="EMBL" id="AEJ19315.1"/>
    </source>
</evidence>
<feature type="region of interest" description="Disordered" evidence="10">
    <location>
        <begin position="373"/>
        <end position="417"/>
    </location>
</feature>
<evidence type="ECO:0000313" key="15">
    <source>
        <dbReference type="Proteomes" id="UP000000503"/>
    </source>
</evidence>
<evidence type="ECO:0000256" key="3">
    <source>
        <dbReference type="ARBA" id="ARBA00022500"/>
    </source>
</evidence>
<dbReference type="Pfam" id="PF00015">
    <property type="entry name" value="MCPsignal"/>
    <property type="match status" value="1"/>
</dbReference>
<dbReference type="InterPro" id="IPR004089">
    <property type="entry name" value="MCPsignal_dom"/>
</dbReference>
<evidence type="ECO:0000256" key="7">
    <source>
        <dbReference type="ARBA" id="ARBA00029447"/>
    </source>
</evidence>
<evidence type="ECO:0000256" key="8">
    <source>
        <dbReference type="PROSITE-ProRule" id="PRU00284"/>
    </source>
</evidence>
<protein>
    <submittedName>
        <fullName evidence="14">Methyl-accepting chemotaxis sensory transducer with Cache sensor</fullName>
    </submittedName>
</protein>
<feature type="transmembrane region" description="Helical" evidence="11">
    <location>
        <begin position="285"/>
        <end position="308"/>
    </location>
</feature>
<dbReference type="STRING" id="744872.Spica_1169"/>
<dbReference type="CDD" id="cd06225">
    <property type="entry name" value="HAMP"/>
    <property type="match status" value="1"/>
</dbReference>
<name>F8F0H1_GRAC1</name>
<dbReference type="FunFam" id="1.10.287.950:FF:000001">
    <property type="entry name" value="Methyl-accepting chemotaxis sensory transducer"/>
    <property type="match status" value="1"/>
</dbReference>
<reference evidence="15" key="1">
    <citation type="journal article" date="2013" name="Stand. Genomic Sci.">
        <title>Genome sequence of the thermophilic fresh-water bacterium Spirochaeta caldaria type strain (H1(T)), reclassification of Spirochaeta caldaria, Spirochaeta stenostrepta, and Spirochaeta zuelzerae in the genus Treponema as Treponema caldaria comb. nov., Treponema stenostrepta comb. nov., and Treponema zuelzerae comb. nov., and emendation of the genus Treponema.</title>
        <authorList>
            <person name="Abt B."/>
            <person name="Goker M."/>
            <person name="Scheuner C."/>
            <person name="Han C."/>
            <person name="Lu M."/>
            <person name="Misra M."/>
            <person name="Lapidus A."/>
            <person name="Nolan M."/>
            <person name="Lucas S."/>
            <person name="Hammon N."/>
            <person name="Deshpande S."/>
            <person name="Cheng J.F."/>
            <person name="Tapia R."/>
            <person name="Goodwin L.A."/>
            <person name="Pitluck S."/>
            <person name="Liolios K."/>
            <person name="Pagani I."/>
            <person name="Ivanova N."/>
            <person name="Mavromatis K."/>
            <person name="Mikhailova N."/>
            <person name="Huntemann M."/>
            <person name="Pati A."/>
            <person name="Chen A."/>
            <person name="Palaniappan K."/>
            <person name="Land M."/>
            <person name="Hauser L."/>
            <person name="Jeffries C.D."/>
            <person name="Rohde M."/>
            <person name="Spring S."/>
            <person name="Gronow S."/>
            <person name="Detter J.C."/>
            <person name="Bristow J."/>
            <person name="Eisen J.A."/>
            <person name="Markowitz V."/>
            <person name="Hugenholtz P."/>
            <person name="Kyrpides N.C."/>
            <person name="Woyke T."/>
            <person name="Klenk H.P."/>
        </authorList>
    </citation>
    <scope>NUCLEOTIDE SEQUENCE</scope>
    <source>
        <strain evidence="15">ATCC 51460 / DSM 7334 / H1</strain>
    </source>
</reference>
<dbReference type="AlphaFoldDB" id="F8F0H1"/>
<dbReference type="InterPro" id="IPR051310">
    <property type="entry name" value="MCP_chemotaxis"/>
</dbReference>
<evidence type="ECO:0000256" key="4">
    <source>
        <dbReference type="ARBA" id="ARBA00022692"/>
    </source>
</evidence>
<dbReference type="Gene3D" id="1.10.287.950">
    <property type="entry name" value="Methyl-accepting chemotaxis protein"/>
    <property type="match status" value="1"/>
</dbReference>
<comment type="similarity">
    <text evidence="7">Belongs to the methyl-accepting chemotaxis (MCP) protein family.</text>
</comment>
<evidence type="ECO:0000259" key="12">
    <source>
        <dbReference type="PROSITE" id="PS50111"/>
    </source>
</evidence>
<dbReference type="PROSITE" id="PS50111">
    <property type="entry name" value="CHEMOTAXIS_TRANSDUC_2"/>
    <property type="match status" value="1"/>
</dbReference>
<organism evidence="14 15">
    <name type="scientific">Gracilinema caldarium (strain ATCC 51460 / DSM 7334 / H1)</name>
    <name type="common">Treponema caldarium</name>
    <dbReference type="NCBI Taxonomy" id="744872"/>
    <lineage>
        <taxon>Bacteria</taxon>
        <taxon>Pseudomonadati</taxon>
        <taxon>Spirochaetota</taxon>
        <taxon>Spirochaetia</taxon>
        <taxon>Spirochaetales</taxon>
        <taxon>Breznakiellaceae</taxon>
        <taxon>Gracilinema</taxon>
    </lineage>
</organism>
<dbReference type="EMBL" id="CP002868">
    <property type="protein sequence ID" value="AEJ19315.1"/>
    <property type="molecule type" value="Genomic_DNA"/>
</dbReference>
<dbReference type="GO" id="GO:0006935">
    <property type="term" value="P:chemotaxis"/>
    <property type="evidence" value="ECO:0007669"/>
    <property type="project" value="UniProtKB-KW"/>
</dbReference>
<dbReference type="OrthoDB" id="9814363at2"/>
<dbReference type="InterPro" id="IPR029151">
    <property type="entry name" value="Sensor-like_sf"/>
</dbReference>
<accession>F8F0H1</accession>
<dbReference type="CDD" id="cd11386">
    <property type="entry name" value="MCP_signal"/>
    <property type="match status" value="1"/>
</dbReference>
<dbReference type="SMART" id="SM00283">
    <property type="entry name" value="MA"/>
    <property type="match status" value="1"/>
</dbReference>
<sequence length="612" mass="66718">MKNDRRVSIAVRLIGLISLLLVVAILAISTLVYVLFKNNLDKELQDKSLLTIRLIEQEINTWMEGKRALLYNLEPVFAYGNLNEATSISVLKALKKADPDLSSIFLMDMVPYKNGGFVYEATGWKPPADYDQLSRPWFQQALAATGVTFTEPYLDLITGKLVVTAALKIKYPNDRDLGVLGLDMVIDQVSTIIGSKKVSDHGKSYLVNKDGVFITHEKSEEVLKSNLFDATGLASFKQNVLSKDEWYGLNTKTGTYLTSCIVPGTTWRIVSFGPLSDIYYILTRFSLLLVLVSVLGLIISFILTLLIARSFTRPILKAADYASEIAQGHLFITVDEASLRRGDEIGDLARSMETMKDNLVRIIGGIRESTKQVASGSGEISNTAQELSQGATEQASSAEEISSSMEQMNSTVRQNADNSMQTEAIAQRTAQDAQNGGEAVQRTVQAMKQIAEKIGIIEEIARQTNLLALNAAIEAARAGESGKGFAVVAGEVRKLAERSQQAAAEISALSQKSVATADEAGVVISRIVPDIRKTAELVQEISASSREQNSGIEQINKAILQLDQVIQHNAAASEELASMAEELSAQSRQLEEEISFFITEAAAAEKALVVKK</sequence>
<dbReference type="PANTHER" id="PTHR43531">
    <property type="entry name" value="PROTEIN ICFG"/>
    <property type="match status" value="1"/>
</dbReference>
<dbReference type="SUPFAM" id="SSF58104">
    <property type="entry name" value="Methyl-accepting chemotaxis protein (MCP) signaling domain"/>
    <property type="match status" value="1"/>
</dbReference>
<evidence type="ECO:0000259" key="13">
    <source>
        <dbReference type="PROSITE" id="PS50885"/>
    </source>
</evidence>
<keyword evidence="4 11" id="KW-0812">Transmembrane</keyword>
<evidence type="ECO:0000256" key="10">
    <source>
        <dbReference type="SAM" id="MobiDB-lite"/>
    </source>
</evidence>
<evidence type="ECO:0000256" key="11">
    <source>
        <dbReference type="SAM" id="Phobius"/>
    </source>
</evidence>
<dbReference type="InterPro" id="IPR033479">
    <property type="entry name" value="dCache_1"/>
</dbReference>
<gene>
    <name evidence="14" type="ordered locus">Spica_1169</name>
</gene>
<dbReference type="PROSITE" id="PS50885">
    <property type="entry name" value="HAMP"/>
    <property type="match status" value="1"/>
</dbReference>
<dbReference type="eggNOG" id="COG0840">
    <property type="taxonomic scope" value="Bacteria"/>
</dbReference>
<comment type="subcellular location">
    <subcellularLocation>
        <location evidence="1">Cell membrane</location>
        <topology evidence="1">Multi-pass membrane protein</topology>
    </subcellularLocation>
</comment>
<keyword evidence="15" id="KW-1185">Reference proteome</keyword>
<keyword evidence="2" id="KW-1003">Cell membrane</keyword>
<keyword evidence="6 11" id="KW-0472">Membrane</keyword>
<feature type="transmembrane region" description="Helical" evidence="11">
    <location>
        <begin position="12"/>
        <end position="36"/>
    </location>
</feature>
<feature type="coiled-coil region" evidence="9">
    <location>
        <begin position="562"/>
        <end position="607"/>
    </location>
</feature>
<dbReference type="Pfam" id="PF02743">
    <property type="entry name" value="dCache_1"/>
    <property type="match status" value="1"/>
</dbReference>
<dbReference type="Gene3D" id="3.30.450.20">
    <property type="entry name" value="PAS domain"/>
    <property type="match status" value="2"/>
</dbReference>
<feature type="domain" description="Methyl-accepting transducer" evidence="12">
    <location>
        <begin position="369"/>
        <end position="584"/>
    </location>
</feature>
<dbReference type="Pfam" id="PF00672">
    <property type="entry name" value="HAMP"/>
    <property type="match status" value="1"/>
</dbReference>
<keyword evidence="9" id="KW-0175">Coiled coil</keyword>
<dbReference type="HOGENOM" id="CLU_000445_107_12_12"/>
<evidence type="ECO:0000256" key="2">
    <source>
        <dbReference type="ARBA" id="ARBA00022475"/>
    </source>
</evidence>
<keyword evidence="8" id="KW-0807">Transducer</keyword>
<feature type="domain" description="HAMP" evidence="13">
    <location>
        <begin position="309"/>
        <end position="364"/>
    </location>
</feature>
<dbReference type="Proteomes" id="UP000000503">
    <property type="component" value="Chromosome"/>
</dbReference>
<dbReference type="InterPro" id="IPR003660">
    <property type="entry name" value="HAMP_dom"/>
</dbReference>
<evidence type="ECO:0000256" key="1">
    <source>
        <dbReference type="ARBA" id="ARBA00004651"/>
    </source>
</evidence>
<dbReference type="KEGG" id="scd:Spica_1169"/>
<evidence type="ECO:0000256" key="5">
    <source>
        <dbReference type="ARBA" id="ARBA00022989"/>
    </source>
</evidence>
<feature type="compositionally biased region" description="Low complexity" evidence="10">
    <location>
        <begin position="393"/>
        <end position="408"/>
    </location>
</feature>
<dbReference type="PANTHER" id="PTHR43531:SF11">
    <property type="entry name" value="METHYL-ACCEPTING CHEMOTAXIS PROTEIN 3"/>
    <property type="match status" value="1"/>
</dbReference>
<dbReference type="GO" id="GO:0005886">
    <property type="term" value="C:plasma membrane"/>
    <property type="evidence" value="ECO:0007669"/>
    <property type="project" value="UniProtKB-SubCell"/>
</dbReference>
<evidence type="ECO:0000256" key="6">
    <source>
        <dbReference type="ARBA" id="ARBA00023136"/>
    </source>
</evidence>
<keyword evidence="5 11" id="KW-1133">Transmembrane helix</keyword>
<proteinExistence type="inferred from homology"/>
<evidence type="ECO:0000256" key="9">
    <source>
        <dbReference type="SAM" id="Coils"/>
    </source>
</evidence>
<dbReference type="CDD" id="cd18773">
    <property type="entry name" value="PDC1_HK_sensor"/>
    <property type="match status" value="1"/>
</dbReference>
<dbReference type="GO" id="GO:0004888">
    <property type="term" value="F:transmembrane signaling receptor activity"/>
    <property type="evidence" value="ECO:0007669"/>
    <property type="project" value="TreeGrafter"/>
</dbReference>
<dbReference type="CDD" id="cd12912">
    <property type="entry name" value="PDC2_MCP_like"/>
    <property type="match status" value="1"/>
</dbReference>
<dbReference type="SUPFAM" id="SSF103190">
    <property type="entry name" value="Sensory domain-like"/>
    <property type="match status" value="1"/>
</dbReference>
<keyword evidence="3" id="KW-0145">Chemotaxis</keyword>
<feature type="compositionally biased region" description="Polar residues" evidence="10">
    <location>
        <begin position="373"/>
        <end position="392"/>
    </location>
</feature>
<dbReference type="RefSeq" id="WP_013968626.1">
    <property type="nucleotide sequence ID" value="NC_015732.1"/>
</dbReference>
<dbReference type="GO" id="GO:0007165">
    <property type="term" value="P:signal transduction"/>
    <property type="evidence" value="ECO:0007669"/>
    <property type="project" value="UniProtKB-KW"/>
</dbReference>
<dbReference type="SMART" id="SM00304">
    <property type="entry name" value="HAMP"/>
    <property type="match status" value="1"/>
</dbReference>